<dbReference type="GO" id="GO:0004197">
    <property type="term" value="F:cysteine-type endopeptidase activity"/>
    <property type="evidence" value="ECO:0007669"/>
    <property type="project" value="InterPro"/>
</dbReference>
<dbReference type="OrthoDB" id="10255174at2759"/>
<dbReference type="EMBL" id="FUEG01000042">
    <property type="protein sequence ID" value="SJL17261.1"/>
    <property type="molecule type" value="Genomic_DNA"/>
</dbReference>
<accession>A0A284S8B7</accession>
<comment type="similarity">
    <text evidence="1">Belongs to the peptidase C14B family.</text>
</comment>
<evidence type="ECO:0000313" key="4">
    <source>
        <dbReference type="Proteomes" id="UP000219338"/>
    </source>
</evidence>
<feature type="domain" description="Peptidase C14 caspase" evidence="2">
    <location>
        <begin position="120"/>
        <end position="372"/>
    </location>
</feature>
<dbReference type="PANTHER" id="PTHR48104:SF30">
    <property type="entry name" value="METACASPASE-1"/>
    <property type="match status" value="1"/>
</dbReference>
<name>A0A284S8B7_ARMOS</name>
<dbReference type="InterPro" id="IPR011600">
    <property type="entry name" value="Pept_C14_caspase"/>
</dbReference>
<keyword evidence="4" id="KW-1185">Reference proteome</keyword>
<evidence type="ECO:0000259" key="2">
    <source>
        <dbReference type="Pfam" id="PF00656"/>
    </source>
</evidence>
<dbReference type="GO" id="GO:0005737">
    <property type="term" value="C:cytoplasm"/>
    <property type="evidence" value="ECO:0007669"/>
    <property type="project" value="TreeGrafter"/>
</dbReference>
<dbReference type="Proteomes" id="UP000219338">
    <property type="component" value="Unassembled WGS sequence"/>
</dbReference>
<dbReference type="Gene3D" id="3.40.50.1460">
    <property type="match status" value="1"/>
</dbReference>
<dbReference type="AlphaFoldDB" id="A0A284S8B7"/>
<reference evidence="4" key="1">
    <citation type="journal article" date="2017" name="Nat. Ecol. Evol.">
        <title>Genome expansion and lineage-specific genetic innovations in the forest pathogenic fungi Armillaria.</title>
        <authorList>
            <person name="Sipos G."/>
            <person name="Prasanna A.N."/>
            <person name="Walter M.C."/>
            <person name="O'Connor E."/>
            <person name="Balint B."/>
            <person name="Krizsan K."/>
            <person name="Kiss B."/>
            <person name="Hess J."/>
            <person name="Varga T."/>
            <person name="Slot J."/>
            <person name="Riley R."/>
            <person name="Boka B."/>
            <person name="Rigling D."/>
            <person name="Barry K."/>
            <person name="Lee J."/>
            <person name="Mihaltcheva S."/>
            <person name="LaButti K."/>
            <person name="Lipzen A."/>
            <person name="Waldron R."/>
            <person name="Moloney N.M."/>
            <person name="Sperisen C."/>
            <person name="Kredics L."/>
            <person name="Vagvoelgyi C."/>
            <person name="Patrignani A."/>
            <person name="Fitzpatrick D."/>
            <person name="Nagy I."/>
            <person name="Doyle S."/>
            <person name="Anderson J.B."/>
            <person name="Grigoriev I.V."/>
            <person name="Gueldener U."/>
            <person name="Muensterkoetter M."/>
            <person name="Nagy L.G."/>
        </authorList>
    </citation>
    <scope>NUCLEOTIDE SEQUENCE [LARGE SCALE GENOMIC DNA]</scope>
    <source>
        <strain evidence="4">C18/9</strain>
    </source>
</reference>
<dbReference type="GO" id="GO:0006508">
    <property type="term" value="P:proteolysis"/>
    <property type="evidence" value="ECO:0007669"/>
    <property type="project" value="InterPro"/>
</dbReference>
<evidence type="ECO:0000256" key="1">
    <source>
        <dbReference type="ARBA" id="ARBA00009005"/>
    </source>
</evidence>
<dbReference type="OMA" id="HRYERVW"/>
<organism evidence="3 4">
    <name type="scientific">Armillaria ostoyae</name>
    <name type="common">Armillaria root rot fungus</name>
    <dbReference type="NCBI Taxonomy" id="47428"/>
    <lineage>
        <taxon>Eukaryota</taxon>
        <taxon>Fungi</taxon>
        <taxon>Dikarya</taxon>
        <taxon>Basidiomycota</taxon>
        <taxon>Agaricomycotina</taxon>
        <taxon>Agaricomycetes</taxon>
        <taxon>Agaricomycetidae</taxon>
        <taxon>Agaricales</taxon>
        <taxon>Marasmiineae</taxon>
        <taxon>Physalacriaceae</taxon>
        <taxon>Armillaria</taxon>
    </lineage>
</organism>
<dbReference type="Pfam" id="PF00656">
    <property type="entry name" value="Peptidase_C14"/>
    <property type="match status" value="1"/>
</dbReference>
<dbReference type="PANTHER" id="PTHR48104">
    <property type="entry name" value="METACASPASE-4"/>
    <property type="match status" value="1"/>
</dbReference>
<dbReference type="InterPro" id="IPR050452">
    <property type="entry name" value="Metacaspase"/>
</dbReference>
<sequence>MATANSSSPEQPVNRDLLEEIRRLEGVENRLAHTYGMTSPQGNCVDPEAVLHEAKRRARPPLWHLLLSFWNGTSASETDDLEALHRLGRLRESILQQPVPSESPSSIQGNRYGVDASRFWAVLIGIDAYGLQRLHGCVSDALSMKNFLIDDLGMSEERIQCLLGFHYPTPGDPLPSRDNIVRVLYSLISNQGIDPGDNILIYFAGHGASYNCAEHCLKPKCDTKSCPVKALCPLDRDTLDAGGRYVPDISDRELDALFTEISRVKGHKITFIADCYYAHSFPRTPDTEMRSIQHTTHSDVNDMLRAGHERLEHFPGYQSILSDDWKPDRSSHLCLTACRDHQTARETLESGQYGGIFTKTLLRVLKSEDWKKETTYVGLACLMNQSDAQTPVVAGVHRYERVWY</sequence>
<gene>
    <name evidence="3" type="ORF">ARMOST_20808</name>
</gene>
<evidence type="ECO:0000313" key="3">
    <source>
        <dbReference type="EMBL" id="SJL17261.1"/>
    </source>
</evidence>
<proteinExistence type="inferred from homology"/>
<protein>
    <recommendedName>
        <fullName evidence="2">Peptidase C14 caspase domain-containing protein</fullName>
    </recommendedName>
</protein>